<evidence type="ECO:0000313" key="1">
    <source>
        <dbReference type="EMBL" id="MBL0375517.1"/>
    </source>
</evidence>
<sequence length="65" mass="7098">MSFVRDYGRGPPSDETVAWLDKMRPHLARSLSLAARLKEKVAAAITETRSEHSGFLPVSSTRGGV</sequence>
<proteinExistence type="predicted"/>
<gene>
    <name evidence="1" type="ORF">JJB09_26270</name>
</gene>
<organism evidence="1 2">
    <name type="scientific">Rhizobium setariae</name>
    <dbReference type="NCBI Taxonomy" id="2801340"/>
    <lineage>
        <taxon>Bacteria</taxon>
        <taxon>Pseudomonadati</taxon>
        <taxon>Pseudomonadota</taxon>
        <taxon>Alphaproteobacteria</taxon>
        <taxon>Hyphomicrobiales</taxon>
        <taxon>Rhizobiaceae</taxon>
        <taxon>Rhizobium/Agrobacterium group</taxon>
        <taxon>Rhizobium</taxon>
    </lineage>
</organism>
<evidence type="ECO:0000313" key="2">
    <source>
        <dbReference type="Proteomes" id="UP000633219"/>
    </source>
</evidence>
<accession>A0A937CRY1</accession>
<dbReference type="Proteomes" id="UP000633219">
    <property type="component" value="Unassembled WGS sequence"/>
</dbReference>
<protein>
    <submittedName>
        <fullName evidence="1">Uncharacterized protein</fullName>
    </submittedName>
</protein>
<dbReference type="EMBL" id="JAEQNC010000028">
    <property type="protein sequence ID" value="MBL0375517.1"/>
    <property type="molecule type" value="Genomic_DNA"/>
</dbReference>
<dbReference type="AlphaFoldDB" id="A0A937CRY1"/>
<name>A0A937CRY1_9HYPH</name>
<keyword evidence="2" id="KW-1185">Reference proteome</keyword>
<reference evidence="1" key="1">
    <citation type="submission" date="2021-01" db="EMBL/GenBank/DDBJ databases">
        <title>Rhizobium sp. strain KVB221 16S ribosomal RNA gene Genome sequencing and assembly.</title>
        <authorList>
            <person name="Kang M."/>
        </authorList>
    </citation>
    <scope>NUCLEOTIDE SEQUENCE</scope>
    <source>
        <strain evidence="1">KVB221</strain>
    </source>
</reference>
<dbReference type="RefSeq" id="WP_201664061.1">
    <property type="nucleotide sequence ID" value="NZ_JAEQNC010000028.1"/>
</dbReference>
<comment type="caution">
    <text evidence="1">The sequence shown here is derived from an EMBL/GenBank/DDBJ whole genome shotgun (WGS) entry which is preliminary data.</text>
</comment>